<evidence type="ECO:0000256" key="6">
    <source>
        <dbReference type="ARBA" id="ARBA00023002"/>
    </source>
</evidence>
<proteinExistence type="inferred from homology"/>
<dbReference type="PIRSF" id="PIRSF000189">
    <property type="entry name" value="D-aa_oxidase"/>
    <property type="match status" value="1"/>
</dbReference>
<dbReference type="Proteomes" id="UP000663891">
    <property type="component" value="Unassembled WGS sequence"/>
</dbReference>
<feature type="binding site" evidence="7">
    <location>
        <position position="324"/>
    </location>
    <ligand>
        <name>D-dopa</name>
        <dbReference type="ChEBI" id="CHEBI:149689"/>
    </ligand>
</feature>
<feature type="binding site" evidence="7">
    <location>
        <position position="296"/>
    </location>
    <ligand>
        <name>D-dopa</name>
        <dbReference type="ChEBI" id="CHEBI:149689"/>
    </ligand>
</feature>
<dbReference type="Gene3D" id="3.40.50.720">
    <property type="entry name" value="NAD(P)-binding Rossmann-like Domain"/>
    <property type="match status" value="1"/>
</dbReference>
<dbReference type="Pfam" id="PF01266">
    <property type="entry name" value="DAO"/>
    <property type="match status" value="1"/>
</dbReference>
<keyword evidence="5 7" id="KW-0274">FAD</keyword>
<protein>
    <recommendedName>
        <fullName evidence="9">FAD dependent oxidoreductase domain-containing protein</fullName>
    </recommendedName>
</protein>
<dbReference type="InterPro" id="IPR023209">
    <property type="entry name" value="DAO"/>
</dbReference>
<keyword evidence="6" id="KW-0560">Oxidoreductase</keyword>
<reference evidence="10" key="1">
    <citation type="submission" date="2021-02" db="EMBL/GenBank/DDBJ databases">
        <authorList>
            <person name="Nowell W R."/>
        </authorList>
    </citation>
    <scope>NUCLEOTIDE SEQUENCE</scope>
</reference>
<keyword evidence="8" id="KW-0472">Membrane</keyword>
<keyword evidence="8" id="KW-1133">Transmembrane helix</keyword>
<dbReference type="EMBL" id="CAJOAY010003446">
    <property type="protein sequence ID" value="CAF4022616.1"/>
    <property type="molecule type" value="Genomic_DNA"/>
</dbReference>
<keyword evidence="8" id="KW-0812">Transmembrane</keyword>
<dbReference type="PROSITE" id="PS51257">
    <property type="entry name" value="PROKAR_LIPOPROTEIN"/>
    <property type="match status" value="1"/>
</dbReference>
<keyword evidence="4" id="KW-0285">Flavoprotein</keyword>
<dbReference type="SUPFAM" id="SSF51971">
    <property type="entry name" value="Nucleotide-binding domain"/>
    <property type="match status" value="1"/>
</dbReference>
<dbReference type="EMBL" id="CAJNON010000511">
    <property type="protein sequence ID" value="CAF1297189.1"/>
    <property type="molecule type" value="Genomic_DNA"/>
</dbReference>
<comment type="cofactor">
    <cofactor evidence="1 7">
        <name>FAD</name>
        <dbReference type="ChEBI" id="CHEBI:57692"/>
    </cofactor>
</comment>
<dbReference type="OrthoDB" id="2015447at2759"/>
<dbReference type="SUPFAM" id="SSF54373">
    <property type="entry name" value="FAD-linked reductases, C-terminal domain"/>
    <property type="match status" value="1"/>
</dbReference>
<comment type="caution">
    <text evidence="10">The sequence shown here is derived from an EMBL/GenBank/DDBJ whole genome shotgun (WGS) entry which is preliminary data.</text>
</comment>
<comment type="subcellular location">
    <subcellularLocation>
        <location evidence="2">Peroxisome matrix</location>
    </subcellularLocation>
</comment>
<evidence type="ECO:0000256" key="3">
    <source>
        <dbReference type="ARBA" id="ARBA00006730"/>
    </source>
</evidence>
<evidence type="ECO:0000256" key="5">
    <source>
        <dbReference type="ARBA" id="ARBA00022827"/>
    </source>
</evidence>
<dbReference type="GO" id="GO:0005782">
    <property type="term" value="C:peroxisomal matrix"/>
    <property type="evidence" value="ECO:0007669"/>
    <property type="project" value="UniProtKB-SubCell"/>
</dbReference>
<dbReference type="GO" id="GO:0071949">
    <property type="term" value="F:FAD binding"/>
    <property type="evidence" value="ECO:0007669"/>
    <property type="project" value="InterPro"/>
</dbReference>
<dbReference type="Gene3D" id="3.30.9.10">
    <property type="entry name" value="D-Amino Acid Oxidase, subunit A, domain 2"/>
    <property type="match status" value="1"/>
</dbReference>
<feature type="binding site" evidence="7">
    <location>
        <position position="181"/>
    </location>
    <ligand>
        <name>FAD</name>
        <dbReference type="ChEBI" id="CHEBI:57692"/>
    </ligand>
</feature>
<evidence type="ECO:0000256" key="8">
    <source>
        <dbReference type="SAM" id="Phobius"/>
    </source>
</evidence>
<accession>A0A815DFM7</accession>
<dbReference type="AlphaFoldDB" id="A0A815DFM7"/>
<evidence type="ECO:0000256" key="1">
    <source>
        <dbReference type="ARBA" id="ARBA00001974"/>
    </source>
</evidence>
<feature type="domain" description="FAD dependent oxidoreductase" evidence="9">
    <location>
        <begin position="8"/>
        <end position="339"/>
    </location>
</feature>
<evidence type="ECO:0000259" key="9">
    <source>
        <dbReference type="Pfam" id="PF01266"/>
    </source>
</evidence>
<dbReference type="GO" id="GO:0003884">
    <property type="term" value="F:D-amino-acid oxidase activity"/>
    <property type="evidence" value="ECO:0007669"/>
    <property type="project" value="InterPro"/>
</dbReference>
<dbReference type="Proteomes" id="UP000663881">
    <property type="component" value="Unassembled WGS sequence"/>
</dbReference>
<evidence type="ECO:0000313" key="11">
    <source>
        <dbReference type="EMBL" id="CAF4022616.1"/>
    </source>
</evidence>
<feature type="binding site" evidence="7">
    <location>
        <position position="241"/>
    </location>
    <ligand>
        <name>D-dopa</name>
        <dbReference type="ChEBI" id="CHEBI:149689"/>
    </ligand>
</feature>
<dbReference type="InterPro" id="IPR006076">
    <property type="entry name" value="FAD-dep_OxRdtase"/>
</dbReference>
<gene>
    <name evidence="11" type="ORF">OKA104_LOCUS31062</name>
    <name evidence="10" type="ORF">VCS650_LOCUS30839</name>
</gene>
<evidence type="ECO:0000313" key="12">
    <source>
        <dbReference type="Proteomes" id="UP000663891"/>
    </source>
</evidence>
<feature type="transmembrane region" description="Helical" evidence="8">
    <location>
        <begin position="6"/>
        <end position="26"/>
    </location>
</feature>
<evidence type="ECO:0000256" key="2">
    <source>
        <dbReference type="ARBA" id="ARBA00004253"/>
    </source>
</evidence>
<comment type="similarity">
    <text evidence="3">Belongs to the DAMOX/DASOX family.</text>
</comment>
<evidence type="ECO:0000313" key="10">
    <source>
        <dbReference type="EMBL" id="CAF1297189.1"/>
    </source>
</evidence>
<organism evidence="10 12">
    <name type="scientific">Adineta steineri</name>
    <dbReference type="NCBI Taxonomy" id="433720"/>
    <lineage>
        <taxon>Eukaryota</taxon>
        <taxon>Metazoa</taxon>
        <taxon>Spiralia</taxon>
        <taxon>Gnathifera</taxon>
        <taxon>Rotifera</taxon>
        <taxon>Eurotatoria</taxon>
        <taxon>Bdelloidea</taxon>
        <taxon>Adinetida</taxon>
        <taxon>Adinetidae</taxon>
        <taxon>Adineta</taxon>
    </lineage>
</organism>
<dbReference type="PANTHER" id="PTHR11530">
    <property type="entry name" value="D-AMINO ACID OXIDASE"/>
    <property type="match status" value="1"/>
</dbReference>
<sequence length="366" mass="41306">MSKNTNYRIIIVGAGIIGLTTACTLLKEYASIENLQLTIISETFSPNTTGDISAGFWEPYGLDLNDQRILDWAHYTYDIFMAEYYSTKAGQAGVIQLTSYRLKTQDNQQTSNDDNFLKLPFLPIVRHFRVLDNREIGLFDHLGPVIGFVMSSVAVEVRQYLPQLQRFLEQDSRVKFITKKVCALKDLKDQADVVINCSGLGAKDLVDDRTVRPARGQIIRIHAPWIKSMYCFESKDEGMGYIIPQSDCVVLGGTFQLNDSNTIPMENDTNHIRHICSKILPALEFAKDAQEQVGFRPYRDDGVRLEHERTVDGIDVVHCYGHSGAGVTLSWGCAKHVSEIVKTLLPVGEKQPTELPEHEQLWRLIP</sequence>
<name>A0A815DFM7_9BILA</name>
<dbReference type="PANTHER" id="PTHR11530:SF11">
    <property type="entry name" value="D-ASPARTATE OXIDASE"/>
    <property type="match status" value="1"/>
</dbReference>
<evidence type="ECO:0000256" key="7">
    <source>
        <dbReference type="PIRSR" id="PIRSR000189-1"/>
    </source>
</evidence>
<dbReference type="GO" id="GO:0019478">
    <property type="term" value="P:D-amino acid catabolic process"/>
    <property type="evidence" value="ECO:0007669"/>
    <property type="project" value="TreeGrafter"/>
</dbReference>
<evidence type="ECO:0000256" key="4">
    <source>
        <dbReference type="ARBA" id="ARBA00022630"/>
    </source>
</evidence>